<dbReference type="GO" id="GO:0008009">
    <property type="term" value="F:chemokine activity"/>
    <property type="evidence" value="ECO:0007669"/>
    <property type="project" value="InterPro"/>
</dbReference>
<dbReference type="Proteomes" id="UP000242638">
    <property type="component" value="Unassembled WGS sequence"/>
</dbReference>
<dbReference type="InterPro" id="IPR036048">
    <property type="entry name" value="Interleukin_8-like_sf"/>
</dbReference>
<reference evidence="2" key="1">
    <citation type="submission" date="2013-11" db="EMBL/GenBank/DDBJ databases">
        <title>The genomic landscape of the Guanapo guppy.</title>
        <authorList>
            <person name="Kuenstner A."/>
            <person name="Dreyer C."/>
        </authorList>
    </citation>
    <scope>NUCLEOTIDE SEQUENCE</scope>
    <source>
        <strain evidence="2">Guanapo</strain>
    </source>
</reference>
<keyword evidence="2" id="KW-1185">Reference proteome</keyword>
<dbReference type="Ensembl" id="ENSPRET00000005046.1">
    <property type="protein sequence ID" value="ENSPREP00000004978.1"/>
    <property type="gene ID" value="ENSPREG00000003487.1"/>
</dbReference>
<dbReference type="GO" id="GO:0006955">
    <property type="term" value="P:immune response"/>
    <property type="evidence" value="ECO:0007669"/>
    <property type="project" value="InterPro"/>
</dbReference>
<accession>A0A3P9N635</accession>
<dbReference type="GO" id="GO:0005576">
    <property type="term" value="C:extracellular region"/>
    <property type="evidence" value="ECO:0007669"/>
    <property type="project" value="InterPro"/>
</dbReference>
<dbReference type="SUPFAM" id="SSF54117">
    <property type="entry name" value="Interleukin 8-like chemokines"/>
    <property type="match status" value="1"/>
</dbReference>
<dbReference type="Bgee" id="ENSPREG00000003487">
    <property type="expression patterns" value="Expressed in caudal fin and 1 other cell type or tissue"/>
</dbReference>
<reference evidence="1" key="2">
    <citation type="submission" date="2025-08" db="UniProtKB">
        <authorList>
            <consortium name="Ensembl"/>
        </authorList>
    </citation>
    <scope>IDENTIFICATION</scope>
    <source>
        <strain evidence="1">Guanapo</strain>
    </source>
</reference>
<evidence type="ECO:0008006" key="3">
    <source>
        <dbReference type="Google" id="ProtNLM"/>
    </source>
</evidence>
<evidence type="ECO:0000313" key="1">
    <source>
        <dbReference type="Ensembl" id="ENSPREP00000004978.1"/>
    </source>
</evidence>
<protein>
    <recommendedName>
        <fullName evidence="3">Chemokine interleukin-8-like domain-containing protein</fullName>
    </recommendedName>
</protein>
<evidence type="ECO:0000313" key="2">
    <source>
        <dbReference type="Proteomes" id="UP000242638"/>
    </source>
</evidence>
<name>A0A3P9N635_POERE</name>
<reference evidence="1" key="3">
    <citation type="submission" date="2025-09" db="UniProtKB">
        <authorList>
            <consortium name="Ensembl"/>
        </authorList>
    </citation>
    <scope>IDENTIFICATION</scope>
    <source>
        <strain evidence="1">Guanapo</strain>
    </source>
</reference>
<proteinExistence type="predicted"/>
<dbReference type="AlphaFoldDB" id="A0A3P9N635"/>
<dbReference type="Gene3D" id="2.40.50.40">
    <property type="match status" value="1"/>
</dbReference>
<organism evidence="1 2">
    <name type="scientific">Poecilia reticulata</name>
    <name type="common">Guppy</name>
    <name type="synonym">Acanthophacelus reticulatus</name>
    <dbReference type="NCBI Taxonomy" id="8081"/>
    <lineage>
        <taxon>Eukaryota</taxon>
        <taxon>Metazoa</taxon>
        <taxon>Chordata</taxon>
        <taxon>Craniata</taxon>
        <taxon>Vertebrata</taxon>
        <taxon>Euteleostomi</taxon>
        <taxon>Actinopterygii</taxon>
        <taxon>Neopterygii</taxon>
        <taxon>Teleostei</taxon>
        <taxon>Neoteleostei</taxon>
        <taxon>Acanthomorphata</taxon>
        <taxon>Ovalentaria</taxon>
        <taxon>Atherinomorphae</taxon>
        <taxon>Cyprinodontiformes</taxon>
        <taxon>Poeciliidae</taxon>
        <taxon>Poeciliinae</taxon>
        <taxon>Poecilia</taxon>
    </lineage>
</organism>
<sequence length="82" mass="9431">THMAFPPLIMATEQMSPSFIGRCRCIKTIPAVRSSLIADIKVNEPILAETNFVRKDNKEFCLNPDFGPNVKRLLKKYIYIYI</sequence>